<evidence type="ECO:0000313" key="2">
    <source>
        <dbReference type="Proteomes" id="UP000282076"/>
    </source>
</evidence>
<dbReference type="Pfam" id="PF14136">
    <property type="entry name" value="DUF4303"/>
    <property type="match status" value="1"/>
</dbReference>
<organism evidence="1 2">
    <name type="scientific">Cohnella endophytica</name>
    <dbReference type="NCBI Taxonomy" id="2419778"/>
    <lineage>
        <taxon>Bacteria</taxon>
        <taxon>Bacillati</taxon>
        <taxon>Bacillota</taxon>
        <taxon>Bacilli</taxon>
        <taxon>Bacillales</taxon>
        <taxon>Paenibacillaceae</taxon>
        <taxon>Cohnella</taxon>
    </lineage>
</organism>
<dbReference type="AlphaFoldDB" id="A0A494X158"/>
<gene>
    <name evidence="1" type="ORF">D7Z26_27000</name>
</gene>
<sequence>MEDAINYSKYKKQLINHCRKVISEFSRTRANQDVYIFVIDAQSDIGTTLIRWNTYWGLNETLKLSSYKAKTKDEIYKHNGLKYSIGDFYFEELVPDPDLEKLERKYTEFMGNSDEEDIEYNHNKFMTTLVEVLLEIKSSFELLHKTEEFISYVVDHDDDDFMYLRKTVDEEAFYKAFPELKDVAIY</sequence>
<name>A0A494X158_9BACL</name>
<evidence type="ECO:0000313" key="1">
    <source>
        <dbReference type="EMBL" id="RKP44062.1"/>
    </source>
</evidence>
<protein>
    <submittedName>
        <fullName evidence="1">DUF4303 domain-containing protein</fullName>
    </submittedName>
</protein>
<proteinExistence type="predicted"/>
<dbReference type="OrthoDB" id="2892164at2"/>
<comment type="caution">
    <text evidence="1">The sequence shown here is derived from an EMBL/GenBank/DDBJ whole genome shotgun (WGS) entry which is preliminary data.</text>
</comment>
<dbReference type="RefSeq" id="WP_120980143.1">
    <property type="nucleotide sequence ID" value="NZ_RBZM01000021.1"/>
</dbReference>
<accession>A0A494X158</accession>
<keyword evidence="2" id="KW-1185">Reference proteome</keyword>
<dbReference type="EMBL" id="RBZM01000021">
    <property type="protein sequence ID" value="RKP44062.1"/>
    <property type="molecule type" value="Genomic_DNA"/>
</dbReference>
<dbReference type="InterPro" id="IPR025409">
    <property type="entry name" value="DUF4303"/>
</dbReference>
<dbReference type="Proteomes" id="UP000282076">
    <property type="component" value="Unassembled WGS sequence"/>
</dbReference>
<reference evidence="1 2" key="1">
    <citation type="submission" date="2018-10" db="EMBL/GenBank/DDBJ databases">
        <title>Cohnella sp. M2MS4P-1, whole genome shotgun sequence.</title>
        <authorList>
            <person name="Tuo L."/>
        </authorList>
    </citation>
    <scope>NUCLEOTIDE SEQUENCE [LARGE SCALE GENOMIC DNA]</scope>
    <source>
        <strain evidence="1 2">M2MS4P-1</strain>
    </source>
</reference>